<dbReference type="CDD" id="cd00755">
    <property type="entry name" value="YgdL_like"/>
    <property type="match status" value="1"/>
</dbReference>
<dbReference type="PANTHER" id="PTHR43267:SF2">
    <property type="entry name" value="TRNA THREONYLCARBAMOYLADENOSINE DEHYDRATASE 1-RELATED"/>
    <property type="match status" value="1"/>
</dbReference>
<dbReference type="OrthoDB" id="10265862at2759"/>
<comment type="caution">
    <text evidence="4">The sequence shown here is derived from an EMBL/GenBank/DDBJ whole genome shotgun (WGS) entry which is preliminary data.</text>
</comment>
<keyword evidence="2" id="KW-0472">Membrane</keyword>
<organism evidence="4 5">
    <name type="scientific">Chara braunii</name>
    <name type="common">Braun's stonewort</name>
    <dbReference type="NCBI Taxonomy" id="69332"/>
    <lineage>
        <taxon>Eukaryota</taxon>
        <taxon>Viridiplantae</taxon>
        <taxon>Streptophyta</taxon>
        <taxon>Charophyceae</taxon>
        <taxon>Charales</taxon>
        <taxon>Characeae</taxon>
        <taxon>Chara</taxon>
    </lineage>
</organism>
<name>A0A388KRU8_CHABU</name>
<evidence type="ECO:0000313" key="4">
    <source>
        <dbReference type="EMBL" id="GBG72759.1"/>
    </source>
</evidence>
<evidence type="ECO:0000313" key="5">
    <source>
        <dbReference type="Proteomes" id="UP000265515"/>
    </source>
</evidence>
<dbReference type="STRING" id="69332.A0A388KRU8"/>
<evidence type="ECO:0000259" key="3">
    <source>
        <dbReference type="Pfam" id="PF00899"/>
    </source>
</evidence>
<dbReference type="InterPro" id="IPR035985">
    <property type="entry name" value="Ubiquitin-activating_enz"/>
</dbReference>
<accession>A0A388KRU8</accession>
<feature type="region of interest" description="Disordered" evidence="1">
    <location>
        <begin position="1"/>
        <end position="37"/>
    </location>
</feature>
<dbReference type="Gene3D" id="3.40.50.720">
    <property type="entry name" value="NAD(P)-binding Rossmann-like Domain"/>
    <property type="match status" value="1"/>
</dbReference>
<dbReference type="EMBL" id="BFEA01000171">
    <property type="protein sequence ID" value="GBG72759.1"/>
    <property type="molecule type" value="Genomic_DNA"/>
</dbReference>
<dbReference type="GO" id="GO:0009536">
    <property type="term" value="C:plastid"/>
    <property type="evidence" value="ECO:0007669"/>
    <property type="project" value="TreeGrafter"/>
</dbReference>
<keyword evidence="2" id="KW-1133">Transmembrane helix</keyword>
<feature type="region of interest" description="Disordered" evidence="1">
    <location>
        <begin position="57"/>
        <end position="90"/>
    </location>
</feature>
<reference evidence="4 5" key="1">
    <citation type="journal article" date="2018" name="Cell">
        <title>The Chara Genome: Secondary Complexity and Implications for Plant Terrestrialization.</title>
        <authorList>
            <person name="Nishiyama T."/>
            <person name="Sakayama H."/>
            <person name="Vries J.D."/>
            <person name="Buschmann H."/>
            <person name="Saint-Marcoux D."/>
            <person name="Ullrich K.K."/>
            <person name="Haas F.B."/>
            <person name="Vanderstraeten L."/>
            <person name="Becker D."/>
            <person name="Lang D."/>
            <person name="Vosolsobe S."/>
            <person name="Rombauts S."/>
            <person name="Wilhelmsson P.K.I."/>
            <person name="Janitza P."/>
            <person name="Kern R."/>
            <person name="Heyl A."/>
            <person name="Rumpler F."/>
            <person name="Villalobos L.I.A.C."/>
            <person name="Clay J.M."/>
            <person name="Skokan R."/>
            <person name="Toyoda A."/>
            <person name="Suzuki Y."/>
            <person name="Kagoshima H."/>
            <person name="Schijlen E."/>
            <person name="Tajeshwar N."/>
            <person name="Catarino B."/>
            <person name="Hetherington A.J."/>
            <person name="Saltykova A."/>
            <person name="Bonnot C."/>
            <person name="Breuninger H."/>
            <person name="Symeonidi A."/>
            <person name="Radhakrishnan G.V."/>
            <person name="Van Nieuwerburgh F."/>
            <person name="Deforce D."/>
            <person name="Chang C."/>
            <person name="Karol K.G."/>
            <person name="Hedrich R."/>
            <person name="Ulvskov P."/>
            <person name="Glockner G."/>
            <person name="Delwiche C.F."/>
            <person name="Petrasek J."/>
            <person name="Van de Peer Y."/>
            <person name="Friml J."/>
            <person name="Beilby M."/>
            <person name="Dolan L."/>
            <person name="Kohara Y."/>
            <person name="Sugano S."/>
            <person name="Fujiyama A."/>
            <person name="Delaux P.-M."/>
            <person name="Quint M."/>
            <person name="TheiBen G."/>
            <person name="Hagemann M."/>
            <person name="Harholt J."/>
            <person name="Dunand C."/>
            <person name="Zachgo S."/>
            <person name="Langdale J."/>
            <person name="Maumus F."/>
            <person name="Straeten D.V.D."/>
            <person name="Gould S.B."/>
            <person name="Rensing S.A."/>
        </authorList>
    </citation>
    <scope>NUCLEOTIDE SEQUENCE [LARGE SCALE GENOMIC DNA]</scope>
    <source>
        <strain evidence="4 5">S276</strain>
    </source>
</reference>
<evidence type="ECO:0000256" key="1">
    <source>
        <dbReference type="SAM" id="MobiDB-lite"/>
    </source>
</evidence>
<keyword evidence="5" id="KW-1185">Reference proteome</keyword>
<dbReference type="InterPro" id="IPR045886">
    <property type="entry name" value="ThiF/MoeB/HesA"/>
</dbReference>
<dbReference type="SUPFAM" id="SSF69572">
    <property type="entry name" value="Activating enzymes of the ubiquitin-like proteins"/>
    <property type="match status" value="1"/>
</dbReference>
<evidence type="ECO:0000256" key="2">
    <source>
        <dbReference type="SAM" id="Phobius"/>
    </source>
</evidence>
<dbReference type="Gramene" id="GBG72759">
    <property type="protein sequence ID" value="GBG72759"/>
    <property type="gene ID" value="CBR_g12327"/>
</dbReference>
<dbReference type="InterPro" id="IPR000594">
    <property type="entry name" value="ThiF_NAD_FAD-bd"/>
</dbReference>
<feature type="domain" description="THIF-type NAD/FAD binding fold" evidence="3">
    <location>
        <begin position="361"/>
        <end position="613"/>
    </location>
</feature>
<proteinExistence type="predicted"/>
<dbReference type="GO" id="GO:0061503">
    <property type="term" value="F:tRNA threonylcarbamoyladenosine dehydratase"/>
    <property type="evidence" value="ECO:0007669"/>
    <property type="project" value="TreeGrafter"/>
</dbReference>
<protein>
    <recommendedName>
        <fullName evidence="3">THIF-type NAD/FAD binding fold domain-containing protein</fullName>
    </recommendedName>
</protein>
<dbReference type="GO" id="GO:0061504">
    <property type="term" value="P:cyclic threonylcarbamoyladenosine biosynthetic process"/>
    <property type="evidence" value="ECO:0007669"/>
    <property type="project" value="TreeGrafter"/>
</dbReference>
<dbReference type="Proteomes" id="UP000265515">
    <property type="component" value="Unassembled WGS sequence"/>
</dbReference>
<feature type="transmembrane region" description="Helical" evidence="2">
    <location>
        <begin position="200"/>
        <end position="219"/>
    </location>
</feature>
<dbReference type="GO" id="GO:0008641">
    <property type="term" value="F:ubiquitin-like modifier activating enzyme activity"/>
    <property type="evidence" value="ECO:0007669"/>
    <property type="project" value="InterPro"/>
</dbReference>
<dbReference type="PANTHER" id="PTHR43267">
    <property type="entry name" value="TRNA THREONYLCARBAMOYLADENOSINE DEHYDRATASE"/>
    <property type="match status" value="1"/>
</dbReference>
<dbReference type="AlphaFoldDB" id="A0A388KRU8"/>
<sequence>MWRAEARVARRGQAAGDGKVERRGSGGRTARRGGPARVAQGIDGSWWLAARRAGVVRGGGQPKRGRDGVGKPGETAAKGEKGGEVSAQPGIAGGGRCSLLSAICSVVLLCDRDGRSVSRSGSREGKAVRFVGSERHPAMVSKPAAGERGRETAQRAPMKRVCCPAAVSSWRGREAKGGGGGGGIRVAPRRLLPAMADPKAAMVAGGAFLIGACFGAYFYQGPIRAMFARKRGKKMFTVKDWDTWGFKVTPPAEDRFSNDLQRHYFHGHYHHHHHSDAPCYDNNLDDSGAAPYESWPPPHADGAAGCRGLSSVVNSRQDATDVHYGTLLELGHKTCVLEAQEDRAKLADAMTKDTITEQQFSRNRELFGIEGQLRVHEAFVVVVGLGGVGSHAALHLVRTGVGNIRIVDHDHVTISSLNRHAVANRGDVGHPKAVVMKHHFNRIFPECNVDAQPVMLTAHSADELLSGSPDFVLDCIDNIDTKVALLKTCFDKRIPVISATGAGTRMDVTRVRVVDIKDSAVDPLARAVRHRLRRLHNITEGIQVVISTEPPRRKPLPLEECVGLEYDCSSTDLSDFQMLPNFRIRTIPVCSPVPAVFGAAMAAHVVAALAQQELYPEPVVRFTEEQYRVLYDRLLQSEEDGLVDLDLNDVVYLVKELWQGRSARDPHAHGEGGRARFRAVNSMGLTRWDRSQPASVSNMVLLTFQEIEAHERTTLEQIRMEEPEYYERVTCLLKRASAENEFLS</sequence>
<gene>
    <name evidence="4" type="ORF">CBR_g12327</name>
</gene>
<keyword evidence="2" id="KW-0812">Transmembrane</keyword>
<dbReference type="Pfam" id="PF00899">
    <property type="entry name" value="ThiF"/>
    <property type="match status" value="1"/>
</dbReference>